<evidence type="ECO:0000313" key="1">
    <source>
        <dbReference type="EMBL" id="OJF98910.1"/>
    </source>
</evidence>
<dbReference type="EMBL" id="LSRP01000074">
    <property type="protein sequence ID" value="OJF98910.1"/>
    <property type="molecule type" value="Genomic_DNA"/>
</dbReference>
<reference evidence="2 3" key="1">
    <citation type="submission" date="2016-02" db="EMBL/GenBank/DDBJ databases">
        <title>Genome sequencing of a beta-galactosidase producing bacteria Rhizobium sp. 59.</title>
        <authorList>
            <person name="Wang D."/>
            <person name="Kot W."/>
            <person name="Qin Y."/>
            <person name="Hansen L."/>
            <person name="Naqvi K."/>
            <person name="Rensing C."/>
        </authorList>
    </citation>
    <scope>NUCLEOTIDE SEQUENCE [LARGE SCALE GENOMIC DNA]</scope>
    <source>
        <strain evidence="2 3">59</strain>
    </source>
</reference>
<comment type="caution">
    <text evidence="2">The sequence shown here is derived from an EMBL/GenBank/DDBJ whole genome shotgun (WGS) entry which is preliminary data.</text>
</comment>
<name>A0A657LV09_9HYPH</name>
<protein>
    <submittedName>
        <fullName evidence="2">2Fe-2S ferredoxin</fullName>
    </submittedName>
</protein>
<evidence type="ECO:0000313" key="3">
    <source>
        <dbReference type="Proteomes" id="UP000182661"/>
    </source>
</evidence>
<dbReference type="Pfam" id="PF06935">
    <property type="entry name" value="DUF1284"/>
    <property type="match status" value="1"/>
</dbReference>
<dbReference type="OrthoDB" id="6195504at2"/>
<evidence type="ECO:0000313" key="2">
    <source>
        <dbReference type="EMBL" id="OJF98937.1"/>
    </source>
</evidence>
<dbReference type="EMBL" id="LSRP01000074">
    <property type="protein sequence ID" value="OJF98937.1"/>
    <property type="molecule type" value="Genomic_DNA"/>
</dbReference>
<accession>A0A657LV09</accession>
<keyword evidence="3" id="KW-1185">Reference proteome</keyword>
<sequence length="147" mass="16043">MTVRLRAHHLLCMLTFIGKGYTPEFTQNYRRIAARLSAGEPMHLVSGPDDICAPLAGLADTHCLRDSVTERDEKAARAVSLLLNRPVVDGSVILPDADFLERMRQAFQTGEIRTGCAGCEWSPLCSDIAQQGFPEVLVTSGGRTEQG</sequence>
<proteinExistence type="predicted"/>
<dbReference type="RefSeq" id="WP_071832455.1">
    <property type="nucleotide sequence ID" value="NZ_LSRP01000074.1"/>
</dbReference>
<gene>
    <name evidence="1" type="ORF">AX760_01510</name>
    <name evidence="2" type="ORF">AX760_02300</name>
</gene>
<dbReference type="Proteomes" id="UP000182661">
    <property type="component" value="Unassembled WGS sequence"/>
</dbReference>
<organism evidence="2 3">
    <name type="scientific">Pararhizobium antarcticum</name>
    <dbReference type="NCBI Taxonomy" id="1798805"/>
    <lineage>
        <taxon>Bacteria</taxon>
        <taxon>Pseudomonadati</taxon>
        <taxon>Pseudomonadota</taxon>
        <taxon>Alphaproteobacteria</taxon>
        <taxon>Hyphomicrobiales</taxon>
        <taxon>Rhizobiaceae</taxon>
        <taxon>Rhizobium/Agrobacterium group</taxon>
        <taxon>Pararhizobium</taxon>
    </lineage>
</organism>
<dbReference type="AlphaFoldDB" id="A0A657LV09"/>
<dbReference type="InterPro" id="IPR009702">
    <property type="entry name" value="DUF1284"/>
</dbReference>